<comment type="caution">
    <text evidence="2">The sequence shown here is derived from an EMBL/GenBank/DDBJ whole genome shotgun (WGS) entry which is preliminary data.</text>
</comment>
<dbReference type="Proteomes" id="UP001175353">
    <property type="component" value="Unassembled WGS sequence"/>
</dbReference>
<feature type="compositionally biased region" description="Acidic residues" evidence="1">
    <location>
        <begin position="219"/>
        <end position="237"/>
    </location>
</feature>
<evidence type="ECO:0000313" key="2">
    <source>
        <dbReference type="EMBL" id="KAK0965425.1"/>
    </source>
</evidence>
<evidence type="ECO:0000256" key="1">
    <source>
        <dbReference type="SAM" id="MobiDB-lite"/>
    </source>
</evidence>
<accession>A0AAN6HDT2</accession>
<organism evidence="2 3">
    <name type="scientific">Friedmanniomyces endolithicus</name>
    <dbReference type="NCBI Taxonomy" id="329885"/>
    <lineage>
        <taxon>Eukaryota</taxon>
        <taxon>Fungi</taxon>
        <taxon>Dikarya</taxon>
        <taxon>Ascomycota</taxon>
        <taxon>Pezizomycotina</taxon>
        <taxon>Dothideomycetes</taxon>
        <taxon>Dothideomycetidae</taxon>
        <taxon>Mycosphaerellales</taxon>
        <taxon>Teratosphaeriaceae</taxon>
        <taxon>Friedmanniomyces</taxon>
    </lineage>
</organism>
<protein>
    <submittedName>
        <fullName evidence="2">Uncharacterized protein</fullName>
    </submittedName>
</protein>
<feature type="region of interest" description="Disordered" evidence="1">
    <location>
        <begin position="218"/>
        <end position="237"/>
    </location>
</feature>
<reference evidence="2" key="1">
    <citation type="submission" date="2023-06" db="EMBL/GenBank/DDBJ databases">
        <title>Black Yeasts Isolated from many extreme environments.</title>
        <authorList>
            <person name="Coleine C."/>
            <person name="Stajich J.E."/>
            <person name="Selbmann L."/>
        </authorList>
    </citation>
    <scope>NUCLEOTIDE SEQUENCE</scope>
    <source>
        <strain evidence="2">CCFEE 5200</strain>
    </source>
</reference>
<name>A0AAN6HDT2_9PEZI</name>
<dbReference type="EMBL" id="JAUJLE010000244">
    <property type="protein sequence ID" value="KAK0965425.1"/>
    <property type="molecule type" value="Genomic_DNA"/>
</dbReference>
<dbReference type="AlphaFoldDB" id="A0AAN6HDT2"/>
<sequence length="237" mass="26065">MSAVATPATSIDNLALPVPAAATPAPSRNTLALLVPASAVSTTPITPARSTAAMHTADEEFENALSCRRDMIKKRSGELWDATERKGKRMDREEREREKQQVIDEAGFKVLRGLILLFKLALTKMANAGIIDALLQKQWKKCFRKSWSLDEGCDYIHQVLVASYREVNGLSDDSELSLKYYDSDASVEGKINPFLRNGAVEAKARVRAMADDAIAAANAEEEEELDSGEAFDPDFDE</sequence>
<gene>
    <name evidence="2" type="ORF">LTR91_017996</name>
</gene>
<proteinExistence type="predicted"/>
<keyword evidence="3" id="KW-1185">Reference proteome</keyword>
<evidence type="ECO:0000313" key="3">
    <source>
        <dbReference type="Proteomes" id="UP001175353"/>
    </source>
</evidence>